<feature type="region of interest" description="Disordered" evidence="4">
    <location>
        <begin position="98"/>
        <end position="230"/>
    </location>
</feature>
<feature type="domain" description="EF-hand" evidence="5">
    <location>
        <begin position="707"/>
        <end position="742"/>
    </location>
</feature>
<protein>
    <recommendedName>
        <fullName evidence="5">EF-hand domain-containing protein</fullName>
    </recommendedName>
</protein>
<dbReference type="SMART" id="SM00054">
    <property type="entry name" value="EFh"/>
    <property type="match status" value="4"/>
</dbReference>
<evidence type="ECO:0000313" key="6">
    <source>
        <dbReference type="EMBL" id="CAJ1387692.1"/>
    </source>
</evidence>
<evidence type="ECO:0000256" key="1">
    <source>
        <dbReference type="ARBA" id="ARBA00005253"/>
    </source>
</evidence>
<dbReference type="GO" id="GO:0043226">
    <property type="term" value="C:organelle"/>
    <property type="evidence" value="ECO:0007669"/>
    <property type="project" value="UniProtKB-ARBA"/>
</dbReference>
<accession>A0AA36IHS2</accession>
<dbReference type="InterPro" id="IPR002048">
    <property type="entry name" value="EF_hand_dom"/>
</dbReference>
<sequence>MGTWATSDAYAEGTLRLPHLKSASDESSAKFRPNNSTSSWLSLASTTGGLGRKPRAGLWAIQMPQMPPSVKLWSRRDLPLDLSFQSIFPEDRPLSATWPKAKTPVRGFKGRAARPMESRGKASTGSSDDFEESVRVVPNNKVKLRTDSRRAPEPPTSAASTASGASRRVRTEEEVTGRRPASSPEPEERGFGAGADASNPKAMSSPSQHSLSRSPSGIGRKRSASREEPAYRCTCGATQLGEEPCRSCGQKRQTQAEMRKTMILTAKEDLRVSVFKKLQEHNEIHRDELPKGLELCGFVVRTDWVTSICESITKYSTLELEEFLELVRAYEANQDNAYKVMFEEADLDQSGTMEAAELAELLKNLGIEPMSHVLMEVIREVDEHGEGALQFPEFKHLMDLLTLREGFTSSEYELYLEIFGRFDSKNGLQYRDISTALSWLGYRLKDDVLSSILREAAFDGGHLNQREYLRVLQRVREFELQIVRTAMEANGAEETGVLPKQEVPAVLKQLGYDLWDAKAITEAAEQADITEQFLDLGSLWRLLLAYRQREGMRNDELEQIDAAFRQEDVGRGQLASLEVPKAIRDLGYQVSFEAMQSVLRQVDIEDSGLIGPLQFRKVVRMLQERDMALFQQAFDDEDVDARQVLSIPAASRAFANAGFAKCAQPDWTSTEMSLVGIVTRDGFVRACLKHVRMLRQAIIKNGGWTDPEVENLKVLFQKYDLSKSGRICNKEMIQLVEDIVPELAHERSMRPQLLALVREVDQDMVGLNFQDFLRLMALFRAFKDKQRLRKEQQAIKDCGFSHAEVADFRELFLNSLEDSPDLSFDDFRQMIHGITPLGDVLTAQLREIFLAQCKKEADFPDFLLLMKRLLDSDFANIKERSAKPRG</sequence>
<dbReference type="InterPro" id="IPR050145">
    <property type="entry name" value="Centrin_CML-like"/>
</dbReference>
<feature type="domain" description="EF-hand" evidence="5">
    <location>
        <begin position="333"/>
        <end position="368"/>
    </location>
</feature>
<gene>
    <name evidence="6" type="ORF">EVOR1521_LOCUS13711</name>
</gene>
<comment type="similarity">
    <text evidence="1">Belongs to the centrin family.</text>
</comment>
<feature type="domain" description="EF-hand" evidence="5">
    <location>
        <begin position="369"/>
        <end position="404"/>
    </location>
</feature>
<dbReference type="Gene3D" id="1.10.238.10">
    <property type="entry name" value="EF-hand"/>
    <property type="match status" value="4"/>
</dbReference>
<evidence type="ECO:0000256" key="2">
    <source>
        <dbReference type="ARBA" id="ARBA00022737"/>
    </source>
</evidence>
<comment type="caution">
    <text evidence="6">The sequence shown here is derived from an EMBL/GenBank/DDBJ whole genome shotgun (WGS) entry which is preliminary data.</text>
</comment>
<dbReference type="PROSITE" id="PS50222">
    <property type="entry name" value="EF_HAND_2"/>
    <property type="match status" value="3"/>
</dbReference>
<dbReference type="Proteomes" id="UP001178507">
    <property type="component" value="Unassembled WGS sequence"/>
</dbReference>
<evidence type="ECO:0000256" key="3">
    <source>
        <dbReference type="ARBA" id="ARBA00022837"/>
    </source>
</evidence>
<keyword evidence="7" id="KW-1185">Reference proteome</keyword>
<feature type="compositionally biased region" description="Low complexity" evidence="4">
    <location>
        <begin position="204"/>
        <end position="216"/>
    </location>
</feature>
<dbReference type="Pfam" id="PF13499">
    <property type="entry name" value="EF-hand_7"/>
    <property type="match status" value="1"/>
</dbReference>
<proteinExistence type="inferred from homology"/>
<dbReference type="EMBL" id="CAUJNA010001557">
    <property type="protein sequence ID" value="CAJ1387692.1"/>
    <property type="molecule type" value="Genomic_DNA"/>
</dbReference>
<evidence type="ECO:0000259" key="5">
    <source>
        <dbReference type="PROSITE" id="PS50222"/>
    </source>
</evidence>
<dbReference type="FunFam" id="1.10.238.10:FF:000178">
    <property type="entry name" value="Calmodulin-2 A"/>
    <property type="match status" value="1"/>
</dbReference>
<organism evidence="6 7">
    <name type="scientific">Effrenium voratum</name>
    <dbReference type="NCBI Taxonomy" id="2562239"/>
    <lineage>
        <taxon>Eukaryota</taxon>
        <taxon>Sar</taxon>
        <taxon>Alveolata</taxon>
        <taxon>Dinophyceae</taxon>
        <taxon>Suessiales</taxon>
        <taxon>Symbiodiniaceae</taxon>
        <taxon>Effrenium</taxon>
    </lineage>
</organism>
<keyword evidence="2" id="KW-0677">Repeat</keyword>
<evidence type="ECO:0000313" key="7">
    <source>
        <dbReference type="Proteomes" id="UP001178507"/>
    </source>
</evidence>
<name>A0AA36IHS2_9DINO</name>
<dbReference type="AlphaFoldDB" id="A0AA36IHS2"/>
<dbReference type="PROSITE" id="PS00018">
    <property type="entry name" value="EF_HAND_1"/>
    <property type="match status" value="2"/>
</dbReference>
<reference evidence="6" key="1">
    <citation type="submission" date="2023-08" db="EMBL/GenBank/DDBJ databases">
        <authorList>
            <person name="Chen Y."/>
            <person name="Shah S."/>
            <person name="Dougan E. K."/>
            <person name="Thang M."/>
            <person name="Chan C."/>
        </authorList>
    </citation>
    <scope>NUCLEOTIDE SEQUENCE</scope>
</reference>
<dbReference type="InterPro" id="IPR011992">
    <property type="entry name" value="EF-hand-dom_pair"/>
</dbReference>
<dbReference type="PANTHER" id="PTHR23050">
    <property type="entry name" value="CALCIUM BINDING PROTEIN"/>
    <property type="match status" value="1"/>
</dbReference>
<feature type="compositionally biased region" description="Low complexity" evidence="4">
    <location>
        <begin position="156"/>
        <end position="166"/>
    </location>
</feature>
<dbReference type="SUPFAM" id="SSF47473">
    <property type="entry name" value="EF-hand"/>
    <property type="match status" value="2"/>
</dbReference>
<keyword evidence="3" id="KW-0106">Calcium</keyword>
<evidence type="ECO:0000256" key="4">
    <source>
        <dbReference type="SAM" id="MobiDB-lite"/>
    </source>
</evidence>
<dbReference type="GO" id="GO:0005509">
    <property type="term" value="F:calcium ion binding"/>
    <property type="evidence" value="ECO:0007669"/>
    <property type="project" value="InterPro"/>
</dbReference>
<dbReference type="InterPro" id="IPR018247">
    <property type="entry name" value="EF_Hand_1_Ca_BS"/>
</dbReference>